<dbReference type="Gene3D" id="3.30.1330.30">
    <property type="match status" value="1"/>
</dbReference>
<feature type="compositionally biased region" description="Basic and acidic residues" evidence="4">
    <location>
        <begin position="31"/>
        <end position="43"/>
    </location>
</feature>
<dbReference type="EMBL" id="FRAH01000016">
    <property type="protein sequence ID" value="SHK11885.1"/>
    <property type="molecule type" value="Genomic_DNA"/>
</dbReference>
<feature type="domain" description="RNA 2-O ribose methyltransferase substrate binding" evidence="5">
    <location>
        <begin position="46"/>
        <end position="121"/>
    </location>
</feature>
<keyword evidence="7" id="KW-1185">Reference proteome</keyword>
<dbReference type="Pfam" id="PF00588">
    <property type="entry name" value="SpoU_methylase"/>
    <property type="match status" value="1"/>
</dbReference>
<accession>A0A1M6PVA5</accession>
<dbReference type="SUPFAM" id="SSF75217">
    <property type="entry name" value="alpha/beta knot"/>
    <property type="match status" value="1"/>
</dbReference>
<dbReference type="GO" id="GO:0005829">
    <property type="term" value="C:cytosol"/>
    <property type="evidence" value="ECO:0007669"/>
    <property type="project" value="TreeGrafter"/>
</dbReference>
<dbReference type="Proteomes" id="UP000183975">
    <property type="component" value="Unassembled WGS sequence"/>
</dbReference>
<reference evidence="6 7" key="1">
    <citation type="submission" date="2016-11" db="EMBL/GenBank/DDBJ databases">
        <authorList>
            <person name="Jaros S."/>
            <person name="Januszkiewicz K."/>
            <person name="Wedrychowicz H."/>
        </authorList>
    </citation>
    <scope>NUCLEOTIDE SEQUENCE [LARGE SCALE GENOMIC DNA]</scope>
    <source>
        <strain evidence="6 7">DSM 14214</strain>
    </source>
</reference>
<proteinExistence type="inferred from homology"/>
<dbReference type="InterPro" id="IPR029028">
    <property type="entry name" value="Alpha/beta_knot_MTases"/>
</dbReference>
<evidence type="ECO:0000256" key="4">
    <source>
        <dbReference type="SAM" id="MobiDB-lite"/>
    </source>
</evidence>
<dbReference type="CDD" id="cd18103">
    <property type="entry name" value="SpoU-like_RlmB"/>
    <property type="match status" value="1"/>
</dbReference>
<dbReference type="GO" id="GO:0008173">
    <property type="term" value="F:RNA methyltransferase activity"/>
    <property type="evidence" value="ECO:0007669"/>
    <property type="project" value="InterPro"/>
</dbReference>
<feature type="compositionally biased region" description="Basic and acidic residues" evidence="4">
    <location>
        <begin position="1"/>
        <end position="24"/>
    </location>
</feature>
<evidence type="ECO:0000313" key="7">
    <source>
        <dbReference type="Proteomes" id="UP000183975"/>
    </source>
</evidence>
<dbReference type="InterPro" id="IPR013123">
    <property type="entry name" value="SpoU_subst-bd"/>
</dbReference>
<evidence type="ECO:0000256" key="2">
    <source>
        <dbReference type="ARBA" id="ARBA00022603"/>
    </source>
</evidence>
<dbReference type="GO" id="GO:0003723">
    <property type="term" value="F:RNA binding"/>
    <property type="evidence" value="ECO:0007669"/>
    <property type="project" value="InterPro"/>
</dbReference>
<dbReference type="InterPro" id="IPR004441">
    <property type="entry name" value="rRNA_MeTrfase_TrmH"/>
</dbReference>
<comment type="similarity">
    <text evidence="1">Belongs to the class IV-like SAM-binding methyltransferase superfamily. RNA methyltransferase TrmH family.</text>
</comment>
<dbReference type="GO" id="GO:0032259">
    <property type="term" value="P:methylation"/>
    <property type="evidence" value="ECO:0007669"/>
    <property type="project" value="UniProtKB-KW"/>
</dbReference>
<protein>
    <submittedName>
        <fullName evidence="6">23S rRNA (Guanosine2251-2'-O)-methyltransferase</fullName>
    </submittedName>
</protein>
<dbReference type="Pfam" id="PF08032">
    <property type="entry name" value="SpoU_sub_bind"/>
    <property type="match status" value="1"/>
</dbReference>
<name>A0A1M6PVA5_9FIRM</name>
<dbReference type="InterPro" id="IPR029026">
    <property type="entry name" value="tRNA_m1G_MTases_N"/>
</dbReference>
<dbReference type="PANTHER" id="PTHR46429">
    <property type="entry name" value="23S RRNA (GUANOSINE-2'-O-)-METHYLTRANSFERASE RLMB"/>
    <property type="match status" value="1"/>
</dbReference>
<evidence type="ECO:0000256" key="1">
    <source>
        <dbReference type="ARBA" id="ARBA00007228"/>
    </source>
</evidence>
<dbReference type="PANTHER" id="PTHR46429:SF1">
    <property type="entry name" value="23S RRNA (GUANOSINE-2'-O-)-METHYLTRANSFERASE RLMB"/>
    <property type="match status" value="1"/>
</dbReference>
<keyword evidence="3 6" id="KW-0808">Transferase</keyword>
<dbReference type="InterPro" id="IPR029064">
    <property type="entry name" value="Ribosomal_eL30-like_sf"/>
</dbReference>
<dbReference type="SUPFAM" id="SSF55315">
    <property type="entry name" value="L30e-like"/>
    <property type="match status" value="1"/>
</dbReference>
<evidence type="ECO:0000256" key="3">
    <source>
        <dbReference type="ARBA" id="ARBA00022679"/>
    </source>
</evidence>
<dbReference type="AlphaFoldDB" id="A0A1M6PVA5"/>
<keyword evidence="2 6" id="KW-0489">Methyltransferase</keyword>
<evidence type="ECO:0000259" key="5">
    <source>
        <dbReference type="SMART" id="SM00967"/>
    </source>
</evidence>
<dbReference type="SMART" id="SM00967">
    <property type="entry name" value="SpoU_sub_bind"/>
    <property type="match status" value="1"/>
</dbReference>
<dbReference type="GO" id="GO:0006396">
    <property type="term" value="P:RNA processing"/>
    <property type="evidence" value="ECO:0007669"/>
    <property type="project" value="InterPro"/>
</dbReference>
<evidence type="ECO:0000313" key="6">
    <source>
        <dbReference type="EMBL" id="SHK11885.1"/>
    </source>
</evidence>
<organism evidence="6 7">
    <name type="scientific">Anaerotignum lactatifermentans DSM 14214</name>
    <dbReference type="NCBI Taxonomy" id="1121323"/>
    <lineage>
        <taxon>Bacteria</taxon>
        <taxon>Bacillati</taxon>
        <taxon>Bacillota</taxon>
        <taxon>Clostridia</taxon>
        <taxon>Lachnospirales</taxon>
        <taxon>Anaerotignaceae</taxon>
        <taxon>Anaerotignum</taxon>
    </lineage>
</organism>
<dbReference type="NCBIfam" id="TIGR00186">
    <property type="entry name" value="rRNA_methyl_3"/>
    <property type="match status" value="1"/>
</dbReference>
<feature type="region of interest" description="Disordered" evidence="4">
    <location>
        <begin position="1"/>
        <end position="43"/>
    </location>
</feature>
<sequence length="285" mass="31689">MEKRRNEREWKEKRPSGRNGEERKGRKPFHTAREEREMDREINENQLEGRNAILEVLRSGRDIEKIMVAKGNVEGTIKRIIAMAVEKGVVIQEVSRQKLDEISQTKNHQGVIALVSAHDYVEVEDILAAAKEKGEDPFVLLLDGITDPHNLGAILRTAECAGVHGVIIPKRRSVGLNATVGKTSAGAIEYMPVARVTNIVQTMEYLKKEGLWIACADMKGLDHFDTNMKGPLALVIGSEGDGVSRLVKENCDFTASIPMYGKISSLNASVAAALLMYEVVRQRRF</sequence>
<dbReference type="InterPro" id="IPR001537">
    <property type="entry name" value="SpoU_MeTrfase"/>
</dbReference>
<gene>
    <name evidence="6" type="ORF">SAMN02745138_01176</name>
</gene>
<dbReference type="FunFam" id="3.40.1280.10:FF:000008">
    <property type="entry name" value="Group 3 RNA methyltransferase TrmH"/>
    <property type="match status" value="1"/>
</dbReference>
<dbReference type="Gene3D" id="3.40.1280.10">
    <property type="match status" value="1"/>
</dbReference>